<sequence>MNRAEFLSMMAAMGAVVVGAPPTADVAPVDPNGTIIVGPGKWWVEADTDGTLSACRVRRPGYCTVGYVVVE</sequence>
<dbReference type="AlphaFoldDB" id="A0A0F9KB94"/>
<name>A0A0F9KB94_9ZZZZ</name>
<accession>A0A0F9KB94</accession>
<reference evidence="1" key="1">
    <citation type="journal article" date="2015" name="Nature">
        <title>Complex archaea that bridge the gap between prokaryotes and eukaryotes.</title>
        <authorList>
            <person name="Spang A."/>
            <person name="Saw J.H."/>
            <person name="Jorgensen S.L."/>
            <person name="Zaremba-Niedzwiedzka K."/>
            <person name="Martijn J."/>
            <person name="Lind A.E."/>
            <person name="van Eijk R."/>
            <person name="Schleper C."/>
            <person name="Guy L."/>
            <person name="Ettema T.J."/>
        </authorList>
    </citation>
    <scope>NUCLEOTIDE SEQUENCE</scope>
</reference>
<dbReference type="EMBL" id="LAZR01008339">
    <property type="protein sequence ID" value="KKM79414.1"/>
    <property type="molecule type" value="Genomic_DNA"/>
</dbReference>
<organism evidence="1">
    <name type="scientific">marine sediment metagenome</name>
    <dbReference type="NCBI Taxonomy" id="412755"/>
    <lineage>
        <taxon>unclassified sequences</taxon>
        <taxon>metagenomes</taxon>
        <taxon>ecological metagenomes</taxon>
    </lineage>
</organism>
<gene>
    <name evidence="1" type="ORF">LCGC14_1350240</name>
</gene>
<protein>
    <submittedName>
        <fullName evidence="1">Uncharacterized protein</fullName>
    </submittedName>
</protein>
<comment type="caution">
    <text evidence="1">The sequence shown here is derived from an EMBL/GenBank/DDBJ whole genome shotgun (WGS) entry which is preliminary data.</text>
</comment>
<proteinExistence type="predicted"/>
<evidence type="ECO:0000313" key="1">
    <source>
        <dbReference type="EMBL" id="KKM79414.1"/>
    </source>
</evidence>